<gene>
    <name evidence="1" type="ORF">FIBSPDRAFT_862168</name>
</gene>
<proteinExistence type="predicted"/>
<organism evidence="1 2">
    <name type="scientific">Athelia psychrophila</name>
    <dbReference type="NCBI Taxonomy" id="1759441"/>
    <lineage>
        <taxon>Eukaryota</taxon>
        <taxon>Fungi</taxon>
        <taxon>Dikarya</taxon>
        <taxon>Basidiomycota</taxon>
        <taxon>Agaricomycotina</taxon>
        <taxon>Agaricomycetes</taxon>
        <taxon>Agaricomycetidae</taxon>
        <taxon>Atheliales</taxon>
        <taxon>Atheliaceae</taxon>
        <taxon>Athelia</taxon>
    </lineage>
</organism>
<name>A0A166ILB3_9AGAM</name>
<dbReference type="EMBL" id="KV417559">
    <property type="protein sequence ID" value="KZP19947.1"/>
    <property type="molecule type" value="Genomic_DNA"/>
</dbReference>
<dbReference type="Proteomes" id="UP000076532">
    <property type="component" value="Unassembled WGS sequence"/>
</dbReference>
<reference evidence="1 2" key="1">
    <citation type="journal article" date="2016" name="Mol. Biol. Evol.">
        <title>Comparative Genomics of Early-Diverging Mushroom-Forming Fungi Provides Insights into the Origins of Lignocellulose Decay Capabilities.</title>
        <authorList>
            <person name="Nagy L.G."/>
            <person name="Riley R."/>
            <person name="Tritt A."/>
            <person name="Adam C."/>
            <person name="Daum C."/>
            <person name="Floudas D."/>
            <person name="Sun H."/>
            <person name="Yadav J.S."/>
            <person name="Pangilinan J."/>
            <person name="Larsson K.H."/>
            <person name="Matsuura K."/>
            <person name="Barry K."/>
            <person name="Labutti K."/>
            <person name="Kuo R."/>
            <person name="Ohm R.A."/>
            <person name="Bhattacharya S.S."/>
            <person name="Shirouzu T."/>
            <person name="Yoshinaga Y."/>
            <person name="Martin F.M."/>
            <person name="Grigoriev I.V."/>
            <person name="Hibbett D.S."/>
        </authorList>
    </citation>
    <scope>NUCLEOTIDE SEQUENCE [LARGE SCALE GENOMIC DNA]</scope>
    <source>
        <strain evidence="1 2">CBS 109695</strain>
    </source>
</reference>
<evidence type="ECO:0000313" key="2">
    <source>
        <dbReference type="Proteomes" id="UP000076532"/>
    </source>
</evidence>
<protein>
    <submittedName>
        <fullName evidence="1">Uncharacterized protein</fullName>
    </submittedName>
</protein>
<feature type="non-terminal residue" evidence="1">
    <location>
        <position position="77"/>
    </location>
</feature>
<accession>A0A166ILB3</accession>
<sequence>MQTEQQYHKQYNQDIYIAATKVQASRQVVVTAREAHFPTPHPPIIDVIRSLVHLHDIHESKHAIRRVPIRVSAPGVL</sequence>
<dbReference type="AlphaFoldDB" id="A0A166ILB3"/>
<keyword evidence="2" id="KW-1185">Reference proteome</keyword>
<evidence type="ECO:0000313" key="1">
    <source>
        <dbReference type="EMBL" id="KZP19947.1"/>
    </source>
</evidence>